<sequence>MQEGNGDFYASKWALTKTLPVSDSSVQSENASKCKKLCGFCGCTGFYCGDECLCECNSITDGTAECVDTMKSNCKKLDLPFEVLIQGPNVNRMVRSLLYADPNEESCQSSESNHKRRSTISIYKPHAIQQQDEFLSVPKMQEAPEEEITIPIVAVHKQDPKGELEKMEMDSQAKEMTAQNMEDVAVEMKDDADMKPHSVDEDSLNVKRHIIDINQDLSGLMSDFDDSLLFKRDAEGDTPKPEEPKPEEPKPAEGTAEIVGAPRDAAPAAPKVRGAFDNIKTQIPTSDEIKAAWEGVPPPAPVPNDVARTIAAGRAALLPIQSEIARSLEAFRVNNRIIQGNAIADTNDLINNFGRNRWFLPSLIVGAPNDEEPPKEEPPKEDPPKLPKKE</sequence>
<dbReference type="AlphaFoldDB" id="A0A9Q0N1E1"/>
<evidence type="ECO:0000313" key="3">
    <source>
        <dbReference type="Proteomes" id="UP001151699"/>
    </source>
</evidence>
<protein>
    <submittedName>
        <fullName evidence="2">Uncharacterized protein</fullName>
    </submittedName>
</protein>
<dbReference type="OrthoDB" id="7791492at2759"/>
<dbReference type="Proteomes" id="UP001151699">
    <property type="component" value="Chromosome B"/>
</dbReference>
<proteinExistence type="predicted"/>
<gene>
    <name evidence="2" type="ORF">Bhyg_06753</name>
</gene>
<feature type="region of interest" description="Disordered" evidence="1">
    <location>
        <begin position="365"/>
        <end position="390"/>
    </location>
</feature>
<keyword evidence="3" id="KW-1185">Reference proteome</keyword>
<evidence type="ECO:0000313" key="2">
    <source>
        <dbReference type="EMBL" id="KAJ6641810.1"/>
    </source>
</evidence>
<name>A0A9Q0N1E1_9DIPT</name>
<reference evidence="2" key="1">
    <citation type="submission" date="2022-07" db="EMBL/GenBank/DDBJ databases">
        <authorList>
            <person name="Trinca V."/>
            <person name="Uliana J.V.C."/>
            <person name="Torres T.T."/>
            <person name="Ward R.J."/>
            <person name="Monesi N."/>
        </authorList>
    </citation>
    <scope>NUCLEOTIDE SEQUENCE</scope>
    <source>
        <strain evidence="2">HSMRA1968</strain>
        <tissue evidence="2">Whole embryos</tissue>
    </source>
</reference>
<dbReference type="EMBL" id="WJQU01000002">
    <property type="protein sequence ID" value="KAJ6641810.1"/>
    <property type="molecule type" value="Genomic_DNA"/>
</dbReference>
<comment type="caution">
    <text evidence="2">The sequence shown here is derived from an EMBL/GenBank/DDBJ whole genome shotgun (WGS) entry which is preliminary data.</text>
</comment>
<accession>A0A9Q0N1E1</accession>
<evidence type="ECO:0000256" key="1">
    <source>
        <dbReference type="SAM" id="MobiDB-lite"/>
    </source>
</evidence>
<feature type="compositionally biased region" description="Basic and acidic residues" evidence="1">
    <location>
        <begin position="232"/>
        <end position="251"/>
    </location>
</feature>
<feature type="region of interest" description="Disordered" evidence="1">
    <location>
        <begin position="232"/>
        <end position="254"/>
    </location>
</feature>
<organism evidence="2 3">
    <name type="scientific">Pseudolycoriella hygida</name>
    <dbReference type="NCBI Taxonomy" id="35572"/>
    <lineage>
        <taxon>Eukaryota</taxon>
        <taxon>Metazoa</taxon>
        <taxon>Ecdysozoa</taxon>
        <taxon>Arthropoda</taxon>
        <taxon>Hexapoda</taxon>
        <taxon>Insecta</taxon>
        <taxon>Pterygota</taxon>
        <taxon>Neoptera</taxon>
        <taxon>Endopterygota</taxon>
        <taxon>Diptera</taxon>
        <taxon>Nematocera</taxon>
        <taxon>Sciaroidea</taxon>
        <taxon>Sciaridae</taxon>
        <taxon>Pseudolycoriella</taxon>
    </lineage>
</organism>
<feature type="compositionally biased region" description="Basic and acidic residues" evidence="1">
    <location>
        <begin position="375"/>
        <end position="390"/>
    </location>
</feature>